<proteinExistence type="predicted"/>
<dbReference type="Proteomes" id="UP000322783">
    <property type="component" value="Unassembled WGS sequence"/>
</dbReference>
<evidence type="ECO:0000313" key="1">
    <source>
        <dbReference type="EMBL" id="TYZ28136.1"/>
    </source>
</evidence>
<keyword evidence="2" id="KW-1185">Reference proteome</keyword>
<name>A0A5D6WJA4_9FIRM</name>
<dbReference type="RefSeq" id="WP_149189369.1">
    <property type="nucleotide sequence ID" value="NZ_VTOZ01000018.1"/>
</dbReference>
<dbReference type="AlphaFoldDB" id="A0A5D6WJA4"/>
<gene>
    <name evidence="1" type="ORF">FZ041_09370</name>
</gene>
<organism evidence="1 2">
    <name type="scientific">Selenomonas caprae</name>
    <dbReference type="NCBI Taxonomy" id="2606905"/>
    <lineage>
        <taxon>Bacteria</taxon>
        <taxon>Bacillati</taxon>
        <taxon>Bacillota</taxon>
        <taxon>Negativicutes</taxon>
        <taxon>Selenomonadales</taxon>
        <taxon>Selenomonadaceae</taxon>
        <taxon>Selenomonas</taxon>
    </lineage>
</organism>
<reference evidence="1 2" key="1">
    <citation type="submission" date="2019-08" db="EMBL/GenBank/DDBJ databases">
        <title>Selenomonas sp. mPRGC5 and Selenomonas sp. mPRGC8 isolated from ruminal fluid of dairy goat (Capra hircus).</title>
        <authorList>
            <person name="Poothong S."/>
            <person name="Nuengjamnong C."/>
            <person name="Tanasupawat S."/>
        </authorList>
    </citation>
    <scope>NUCLEOTIDE SEQUENCE [LARGE SCALE GENOMIC DNA]</scope>
    <source>
        <strain evidence="2">mPRGC8</strain>
    </source>
</reference>
<dbReference type="EMBL" id="VTOZ01000018">
    <property type="protein sequence ID" value="TYZ28136.1"/>
    <property type="molecule type" value="Genomic_DNA"/>
</dbReference>
<sequence>MEDKRLIAELENFDFSRCHMVREKLLAQLLTMQRQDHMGKKCWHGHMRDDELDFVAAAGSPGMQDYAQRKNTEK</sequence>
<comment type="caution">
    <text evidence="1">The sequence shown here is derived from an EMBL/GenBank/DDBJ whole genome shotgun (WGS) entry which is preliminary data.</text>
</comment>
<accession>A0A5D6WJA4</accession>
<evidence type="ECO:0000313" key="2">
    <source>
        <dbReference type="Proteomes" id="UP000322783"/>
    </source>
</evidence>
<protein>
    <submittedName>
        <fullName evidence="1">Uncharacterized protein</fullName>
    </submittedName>
</protein>